<dbReference type="RefSeq" id="WP_090733356.1">
    <property type="nucleotide sequence ID" value="NZ_FNYO01000047.1"/>
</dbReference>
<protein>
    <submittedName>
        <fullName evidence="4">Dimethylhistidine N-methyltransferase</fullName>
    </submittedName>
</protein>
<evidence type="ECO:0000313" key="6">
    <source>
        <dbReference type="Proteomes" id="UP000199005"/>
    </source>
</evidence>
<dbReference type="STRING" id="170623.SAMN04244579_03388"/>
<accession>A0A1H6WP53</accession>
<dbReference type="InterPro" id="IPR029063">
    <property type="entry name" value="SAM-dependent_MTases_sf"/>
</dbReference>
<evidence type="ECO:0000313" key="7">
    <source>
        <dbReference type="Proteomes" id="UP000199250"/>
    </source>
</evidence>
<evidence type="ECO:0000313" key="5">
    <source>
        <dbReference type="EMBL" id="SEJ20894.1"/>
    </source>
</evidence>
<proteinExistence type="predicted"/>
<dbReference type="PIRSF" id="PIRSF018005">
    <property type="entry name" value="UCP018005"/>
    <property type="match status" value="1"/>
</dbReference>
<dbReference type="EMBL" id="FNYQ01000060">
    <property type="protein sequence ID" value="SEJ20894.1"/>
    <property type="molecule type" value="Genomic_DNA"/>
</dbReference>
<reference evidence="6 7" key="1">
    <citation type="submission" date="2016-10" db="EMBL/GenBank/DDBJ databases">
        <authorList>
            <person name="de Groot N.N."/>
        </authorList>
    </citation>
    <scope>NUCLEOTIDE SEQUENCE [LARGE SCALE GENOMIC DNA]</scope>
    <source>
        <strain evidence="4 6">DSM 1041</strain>
        <strain evidence="5 7">DSM 373</strain>
    </source>
</reference>
<feature type="domain" description="Histidine-specific methyltransferase SAM-dependent" evidence="3">
    <location>
        <begin position="19"/>
        <end position="318"/>
    </location>
</feature>
<dbReference type="InterPro" id="IPR035094">
    <property type="entry name" value="EgtD"/>
</dbReference>
<organism evidence="4 6">
    <name type="scientific">Azotobacter beijerinckii</name>
    <dbReference type="NCBI Taxonomy" id="170623"/>
    <lineage>
        <taxon>Bacteria</taxon>
        <taxon>Pseudomonadati</taxon>
        <taxon>Pseudomonadota</taxon>
        <taxon>Gammaproteobacteria</taxon>
        <taxon>Pseudomonadales</taxon>
        <taxon>Pseudomonadaceae</taxon>
        <taxon>Azotobacter</taxon>
    </lineage>
</organism>
<dbReference type="SUPFAM" id="SSF53335">
    <property type="entry name" value="S-adenosyl-L-methionine-dependent methyltransferases"/>
    <property type="match status" value="1"/>
</dbReference>
<dbReference type="NCBIfam" id="TIGR03438">
    <property type="entry name" value="egtD_ergothio"/>
    <property type="match status" value="1"/>
</dbReference>
<dbReference type="GO" id="GO:0008168">
    <property type="term" value="F:methyltransferase activity"/>
    <property type="evidence" value="ECO:0007669"/>
    <property type="project" value="UniProtKB-KW"/>
</dbReference>
<dbReference type="Pfam" id="PF10017">
    <property type="entry name" value="Methyltransf_33"/>
    <property type="match status" value="1"/>
</dbReference>
<keyword evidence="2 4" id="KW-0808">Transferase</keyword>
<dbReference type="GO" id="GO:0032259">
    <property type="term" value="P:methylation"/>
    <property type="evidence" value="ECO:0007669"/>
    <property type="project" value="UniProtKB-KW"/>
</dbReference>
<dbReference type="InterPro" id="IPR051128">
    <property type="entry name" value="EgtD_Methyltrsf_superfamily"/>
</dbReference>
<dbReference type="OrthoDB" id="5289726at2"/>
<keyword evidence="1 4" id="KW-0489">Methyltransferase</keyword>
<dbReference type="EMBL" id="FNYO01000047">
    <property type="protein sequence ID" value="SEJ17556.1"/>
    <property type="molecule type" value="Genomic_DNA"/>
</dbReference>
<evidence type="ECO:0000256" key="2">
    <source>
        <dbReference type="ARBA" id="ARBA00022679"/>
    </source>
</evidence>
<evidence type="ECO:0000256" key="1">
    <source>
        <dbReference type="ARBA" id="ARBA00022603"/>
    </source>
</evidence>
<dbReference type="PANTHER" id="PTHR43397">
    <property type="entry name" value="ERGOTHIONEINE BIOSYNTHESIS PROTEIN 1"/>
    <property type="match status" value="1"/>
</dbReference>
<name>A0A1H6WP53_9GAMM</name>
<dbReference type="PANTHER" id="PTHR43397:SF1">
    <property type="entry name" value="ERGOTHIONEINE BIOSYNTHESIS PROTEIN 1"/>
    <property type="match status" value="1"/>
</dbReference>
<evidence type="ECO:0000313" key="4">
    <source>
        <dbReference type="EMBL" id="SEJ17556.1"/>
    </source>
</evidence>
<dbReference type="Gene3D" id="3.40.50.150">
    <property type="entry name" value="Vaccinia Virus protein VP39"/>
    <property type="match status" value="1"/>
</dbReference>
<dbReference type="InterPro" id="IPR017804">
    <property type="entry name" value="MeTrfase_EgtD-like"/>
</dbReference>
<gene>
    <name evidence="5" type="ORF">SAMN04244572_03125</name>
    <name evidence="4" type="ORF">SAMN04244579_03388</name>
</gene>
<dbReference type="AlphaFoldDB" id="A0A1H6WP53"/>
<dbReference type="Proteomes" id="UP000199250">
    <property type="component" value="Unassembled WGS sequence"/>
</dbReference>
<sequence length="332" mass="36661">MALAVRFHDQRPEDAERSLREEVLAGFAGQPKATPPKLFYDRRGSELFERICRQPEYYPTRTEELILARAAHDIADLAGQGASLVELGSGASRKVRLLLEAMQPASYLGIDLSEDFLRASTQRLASDYPALEVHAACADFSRPLTLPDGFDGAHPLAFFPGSSIGNFDPPEALALLANLHELLPEGGGLLIGVDLVKEREVLEAAYNDRAGVTAAFNLNLLERVRRELDSDIEPDQFVHRAFFNEAASRIEMHLVSPRAQEVAIEGERFRFAAGESLHTENSYKYSLEGFRELAGRAGFRPLTQWTDPQALFSVHYLQRTRAGLTPPAACGA</sequence>
<evidence type="ECO:0000259" key="3">
    <source>
        <dbReference type="Pfam" id="PF10017"/>
    </source>
</evidence>
<dbReference type="InterPro" id="IPR019257">
    <property type="entry name" value="MeTrfase_dom"/>
</dbReference>
<dbReference type="Proteomes" id="UP000199005">
    <property type="component" value="Unassembled WGS sequence"/>
</dbReference>